<name>A0A1Z5HX54_9FIRM</name>
<evidence type="ECO:0000313" key="2">
    <source>
        <dbReference type="Proteomes" id="UP000197032"/>
    </source>
</evidence>
<keyword evidence="2" id="KW-1185">Reference proteome</keyword>
<dbReference type="EMBL" id="BDGJ01000197">
    <property type="protein sequence ID" value="GAW93998.1"/>
    <property type="molecule type" value="Genomic_DNA"/>
</dbReference>
<protein>
    <submittedName>
        <fullName evidence="1">Uncharacterized protein</fullName>
    </submittedName>
</protein>
<gene>
    <name evidence="1" type="ORF">KKC1_31180</name>
</gene>
<evidence type="ECO:0000313" key="1">
    <source>
        <dbReference type="EMBL" id="GAW93998.1"/>
    </source>
</evidence>
<dbReference type="AlphaFoldDB" id="A0A1Z5HX54"/>
<sequence length="37" mass="4084">MQNAKVRSKTGGLKRGKCPFEKAIHRNLKAICIGNSQ</sequence>
<reference evidence="2" key="1">
    <citation type="journal article" date="2017" name="Appl. Environ. Microbiol.">
        <title>Genomic Analysis of Calderihabitans maritimus KKC1, a Thermophilic, Hydrogenogenic, Carboxydotrophic Bacterium Isolated from Marine Sediment.</title>
        <authorList>
            <person name="Omae K."/>
            <person name="Yoneda Y."/>
            <person name="Fukuyama Y."/>
            <person name="Yoshida T."/>
            <person name="Sako Y."/>
        </authorList>
    </citation>
    <scope>NUCLEOTIDE SEQUENCE [LARGE SCALE GENOMIC DNA]</scope>
    <source>
        <strain evidence="2">KKC1</strain>
    </source>
</reference>
<proteinExistence type="predicted"/>
<comment type="caution">
    <text evidence="1">The sequence shown here is derived from an EMBL/GenBank/DDBJ whole genome shotgun (WGS) entry which is preliminary data.</text>
</comment>
<dbReference type="Proteomes" id="UP000197032">
    <property type="component" value="Unassembled WGS sequence"/>
</dbReference>
<accession>A0A1Z5HX54</accession>
<organism evidence="1 2">
    <name type="scientific">Calderihabitans maritimus</name>
    <dbReference type="NCBI Taxonomy" id="1246530"/>
    <lineage>
        <taxon>Bacteria</taxon>
        <taxon>Bacillati</taxon>
        <taxon>Bacillota</taxon>
        <taxon>Clostridia</taxon>
        <taxon>Neomoorellales</taxon>
        <taxon>Calderihabitantaceae</taxon>
        <taxon>Calderihabitans</taxon>
    </lineage>
</organism>